<organism evidence="3 4">
    <name type="scientific">Thalassovita mangrovi</name>
    <dbReference type="NCBI Taxonomy" id="2692236"/>
    <lineage>
        <taxon>Bacteria</taxon>
        <taxon>Pseudomonadati</taxon>
        <taxon>Pseudomonadota</taxon>
        <taxon>Alphaproteobacteria</taxon>
        <taxon>Rhodobacterales</taxon>
        <taxon>Roseobacteraceae</taxon>
        <taxon>Thalassovita</taxon>
    </lineage>
</organism>
<accession>A0A6L8LJ46</accession>
<dbReference type="InterPro" id="IPR008979">
    <property type="entry name" value="Galactose-bd-like_sf"/>
</dbReference>
<dbReference type="Gene3D" id="1.25.10.10">
    <property type="entry name" value="Leucine-rich Repeat Variant"/>
    <property type="match status" value="1"/>
</dbReference>
<dbReference type="SUPFAM" id="SSF48371">
    <property type="entry name" value="ARM repeat"/>
    <property type="match status" value="1"/>
</dbReference>
<evidence type="ECO:0000313" key="4">
    <source>
        <dbReference type="Proteomes" id="UP000479043"/>
    </source>
</evidence>
<evidence type="ECO:0000256" key="1">
    <source>
        <dbReference type="SAM" id="SignalP"/>
    </source>
</evidence>
<dbReference type="InterPro" id="IPR011989">
    <property type="entry name" value="ARM-like"/>
</dbReference>
<dbReference type="Pfam" id="PF25302">
    <property type="entry name" value="NADase_transloc"/>
    <property type="match status" value="1"/>
</dbReference>
<feature type="signal peptide" evidence="1">
    <location>
        <begin position="1"/>
        <end position="23"/>
    </location>
</feature>
<keyword evidence="1" id="KW-0732">Signal</keyword>
<feature type="chain" id="PRO_5026800934" description="NAD glycohydrolase translocation F5/8 type C domain-containing protein" evidence="1">
    <location>
        <begin position="24"/>
        <end position="425"/>
    </location>
</feature>
<dbReference type="EMBL" id="WWEN01000002">
    <property type="protein sequence ID" value="MYM54490.1"/>
    <property type="molecule type" value="Genomic_DNA"/>
</dbReference>
<proteinExistence type="predicted"/>
<feature type="domain" description="NAD glycohydrolase translocation F5/8 type C" evidence="2">
    <location>
        <begin position="43"/>
        <end position="170"/>
    </location>
</feature>
<dbReference type="RefSeq" id="WP_160972180.1">
    <property type="nucleotide sequence ID" value="NZ_WWEN01000002.1"/>
</dbReference>
<dbReference type="Proteomes" id="UP000479043">
    <property type="component" value="Unassembled WGS sequence"/>
</dbReference>
<dbReference type="SUPFAM" id="SSF49785">
    <property type="entry name" value="Galactose-binding domain-like"/>
    <property type="match status" value="1"/>
</dbReference>
<sequence>MRLKFPIVAAIAALAMAVQPAAAEETCFTQGSGQFAFAIHTCVSSVLPSQSGNSYGPRNLSDGNPNTAWCEGVRGPGIGETITLHIDEGASFRRLQIANGYGKSQAAFQANGRPRLIEITTDRTPPTQVVLIDQPGMLPVPLLQSAEYKWVRLRILSVYPGMKYDDTCVGFVGPDFEYDEFLLQQSQASEPADTGEGAGQGGVDDATLLAWLGTAPDEDRRADILAQLADRRSDTVRVALEGIAGNDAQPDATRMQAICALSGSVNRDSVPLLLSILEEDLTKRRGFWACAIPVLGNIGDRRAVPLLMRIADLNQDDLAGMDHMAIEALAVFADARDVRYLESKVHIWPVRPAIFAALARVADPASAEVLVTGLYTGEDPEVVAAAQDGLRRIGAAARPALEEALHMPADDQFRQRVEMLLKALR</sequence>
<protein>
    <recommendedName>
        <fullName evidence="2">NAD glycohydrolase translocation F5/8 type C domain-containing protein</fullName>
    </recommendedName>
</protein>
<evidence type="ECO:0000259" key="2">
    <source>
        <dbReference type="Pfam" id="PF25302"/>
    </source>
</evidence>
<dbReference type="InterPro" id="IPR057561">
    <property type="entry name" value="NADase_transloc"/>
</dbReference>
<gene>
    <name evidence="3" type="ORF">GR167_04185</name>
</gene>
<dbReference type="NCBIfam" id="NF047619">
    <property type="entry name" value="NADase_discoid"/>
    <property type="match status" value="1"/>
</dbReference>
<evidence type="ECO:0000313" key="3">
    <source>
        <dbReference type="EMBL" id="MYM54490.1"/>
    </source>
</evidence>
<dbReference type="InterPro" id="IPR016024">
    <property type="entry name" value="ARM-type_fold"/>
</dbReference>
<reference evidence="3 4" key="1">
    <citation type="submission" date="2020-01" db="EMBL/GenBank/DDBJ databases">
        <authorList>
            <person name="Chen S."/>
        </authorList>
    </citation>
    <scope>NUCLEOTIDE SEQUENCE [LARGE SCALE GENOMIC DNA]</scope>
    <source>
        <strain evidence="3 4">GS-10</strain>
    </source>
</reference>
<keyword evidence="4" id="KW-1185">Reference proteome</keyword>
<dbReference type="AlphaFoldDB" id="A0A6L8LJ46"/>
<comment type="caution">
    <text evidence="3">The sequence shown here is derived from an EMBL/GenBank/DDBJ whole genome shotgun (WGS) entry which is preliminary data.</text>
</comment>
<name>A0A6L8LJ46_9RHOB</name>